<evidence type="ECO:0000256" key="1">
    <source>
        <dbReference type="SAM" id="SignalP"/>
    </source>
</evidence>
<evidence type="ECO:0000259" key="2">
    <source>
        <dbReference type="SMART" id="SM00635"/>
    </source>
</evidence>
<dbReference type="InterPro" id="IPR008964">
    <property type="entry name" value="Invasin/intimin_cell_adhesion"/>
</dbReference>
<accession>A0A0W0ZEB8</accession>
<dbReference type="FunFam" id="2.60.40.1080:FF:000001">
    <property type="entry name" value="Bacterial Ig-like domain, group 2"/>
    <property type="match status" value="8"/>
</dbReference>
<feature type="domain" description="BIG2" evidence="2">
    <location>
        <begin position="333"/>
        <end position="417"/>
    </location>
</feature>
<evidence type="ECO:0000313" key="3">
    <source>
        <dbReference type="EMBL" id="KTD67477.1"/>
    </source>
</evidence>
<protein>
    <submittedName>
        <fullName evidence="3">Protein with a bacterial immunoglobulin-like domain protein</fullName>
    </submittedName>
</protein>
<feature type="domain" description="BIG2" evidence="2">
    <location>
        <begin position="243"/>
        <end position="328"/>
    </location>
</feature>
<dbReference type="OrthoDB" id="5654229at2"/>
<feature type="domain" description="BIG2" evidence="2">
    <location>
        <begin position="691"/>
        <end position="776"/>
    </location>
</feature>
<dbReference type="STRING" id="45074.Lsan_0368"/>
<feature type="domain" description="BIG2" evidence="2">
    <location>
        <begin position="422"/>
        <end position="507"/>
    </location>
</feature>
<sequence>MFLKKIVGYSAAKLLFGFILLFSAAFSLAGTQPKFDIIPTTATTKQVLVHGYDTVQYRVTNNTKITRTLVMKTIPGITQIEAAGCANPFTLSPGASCFLTLALDGSLLPKRVVKGPEICKTKGPGNNTPDPFLCSQPSAANSLNITVTSASVTLTQLVISPPAPSIAVSTTQKFTATGVFSDGSIRNLTPFATWSSSNTAVATISNNLGSKGLATAATAGVTTISATVNGVSANTTLTVTGATLSSISVTPVNASIGRNTSLQYTATGIFSDGTNQDITQSVTWTTGNSGIATISNSEGSKGLATGVGAGTTTVTAALGAISNSTNLTVTLATLVSIQVDPANSTMLNHTSQQFYATGIFSNGTTQDLTQMVSWTSSSNAVSISNDPSSKGLGQAEAIGEATITARLGLVAGSTSVTVTAATLTSIHVQPVNSSIVNGTGIQFTATAILSNGVIYDVTKLVLWSSTDESIAKISNDTNTKGFATGTGVGTTTITASLLGVSGDTSITVTAATLSSISVTPVNASIGRNTNLQYTATGIFSDGTSQDITQSVTWTTGNSGIAAISNSEGSKGLATGVGAGTTTVTAALGAISNSTNLTVTLATLVSIEVDPANSTMLNHTSQQFYATGIFSNGTTQDLTQMVSWTSSSNAVFISNDPSSKGLGQAESIGAATITARLGLVAGSTSVTVTTATLASIQVLPVNPSIANGTGIQFTARAMLTNGTIYDVTKLVLWSSANENIAKISNDTDSKGFATGTGVGTTTITASLLGVSGNTSITVTAATLTQITIAPATTSVPNSATEQYLATGTFSNGTQQNITKLVIWSSSNTAIATISNTVESKGLAQAAATGTGTTTITAAFNGLTSNLATLDVVSPVLTQIRVEPENYTTIQDWWIQYQAIAIFSDSSTFNITTLVTWNSSDTAVASISNATGSKGRATTEQQGVTTISASYGGITGSASLTVYDVAIAYFYIPNDSGSVSICPVQNDGFLGACYDSLGVFNNPRKVALNFTGTANPSFAYVTNSSTNNLSLCTIQPIFSGPPLLNNCTAFNNALFNQPTGIHIDYNSSFLYTYIVNKGNNTITVCESNSITGALSNCVDSGASGVPLNSPSDVAVSRNNYSSGLDFVYVSNSGSNNILACPIQANGTLGACVDMGNPGPAFNNPTGINLTPGGDHLYISNFNNNMEIICWIDYASGSSFYSCDNARGGPFSGPTGVVASYYEKTYIVNQTGNSLSVCTSENNGLLTNCLDSQNSGVPFNSPQYITAGNGKHP</sequence>
<organism evidence="3 4">
    <name type="scientific">Legionella santicrucis</name>
    <dbReference type="NCBI Taxonomy" id="45074"/>
    <lineage>
        <taxon>Bacteria</taxon>
        <taxon>Pseudomonadati</taxon>
        <taxon>Pseudomonadota</taxon>
        <taxon>Gammaproteobacteria</taxon>
        <taxon>Legionellales</taxon>
        <taxon>Legionellaceae</taxon>
        <taxon>Legionella</taxon>
    </lineage>
</organism>
<dbReference type="SUPFAM" id="SSF63829">
    <property type="entry name" value="Calcium-dependent phosphotriesterase"/>
    <property type="match status" value="1"/>
</dbReference>
<feature type="chain" id="PRO_5006918592" evidence="1">
    <location>
        <begin position="30"/>
        <end position="1270"/>
    </location>
</feature>
<comment type="caution">
    <text evidence="3">The sequence shown here is derived from an EMBL/GenBank/DDBJ whole genome shotgun (WGS) entry which is preliminary data.</text>
</comment>
<dbReference type="Gene3D" id="2.60.40.1080">
    <property type="match status" value="9"/>
</dbReference>
<keyword evidence="4" id="KW-1185">Reference proteome</keyword>
<dbReference type="EMBL" id="LNYU01000008">
    <property type="protein sequence ID" value="KTD67477.1"/>
    <property type="molecule type" value="Genomic_DNA"/>
</dbReference>
<dbReference type="InterPro" id="IPR003343">
    <property type="entry name" value="Big_2"/>
</dbReference>
<feature type="domain" description="BIG2" evidence="2">
    <location>
        <begin position="874"/>
        <end position="959"/>
    </location>
</feature>
<dbReference type="PATRIC" id="fig|45074.5.peg.389"/>
<name>A0A0W0ZEB8_9GAMM</name>
<dbReference type="Gene3D" id="2.120.10.30">
    <property type="entry name" value="TolB, C-terminal domain"/>
    <property type="match status" value="1"/>
</dbReference>
<dbReference type="AlphaFoldDB" id="A0A0W0ZEB8"/>
<dbReference type="SUPFAM" id="SSF49373">
    <property type="entry name" value="Invasin/intimin cell-adhesion fragments"/>
    <property type="match status" value="2"/>
</dbReference>
<feature type="signal peptide" evidence="1">
    <location>
        <begin position="1"/>
        <end position="29"/>
    </location>
</feature>
<feature type="domain" description="BIG2" evidence="2">
    <location>
        <begin position="781"/>
        <end position="868"/>
    </location>
</feature>
<dbReference type="Proteomes" id="UP000054703">
    <property type="component" value="Unassembled WGS sequence"/>
</dbReference>
<dbReference type="InterPro" id="IPR011042">
    <property type="entry name" value="6-blade_b-propeller_TolB-like"/>
</dbReference>
<gene>
    <name evidence="3" type="ORF">Lsan_0368</name>
</gene>
<dbReference type="RefSeq" id="WP_058512844.1">
    <property type="nucleotide sequence ID" value="NZ_CAAAIH010000024.1"/>
</dbReference>
<reference evidence="3 4" key="1">
    <citation type="submission" date="2015-11" db="EMBL/GenBank/DDBJ databases">
        <title>Genomic analysis of 38 Legionella species identifies large and diverse effector repertoires.</title>
        <authorList>
            <person name="Burstein D."/>
            <person name="Amaro F."/>
            <person name="Zusman T."/>
            <person name="Lifshitz Z."/>
            <person name="Cohen O."/>
            <person name="Gilbert J.A."/>
            <person name="Pupko T."/>
            <person name="Shuman H.A."/>
            <person name="Segal G."/>
        </authorList>
    </citation>
    <scope>NUCLEOTIDE SEQUENCE [LARGE SCALE GENOMIC DNA]</scope>
    <source>
        <strain evidence="3 4">SC-63-C7</strain>
    </source>
</reference>
<feature type="domain" description="BIG2" evidence="2">
    <location>
        <begin position="153"/>
        <end position="238"/>
    </location>
</feature>
<keyword evidence="1" id="KW-0732">Signal</keyword>
<evidence type="ECO:0000313" key="4">
    <source>
        <dbReference type="Proteomes" id="UP000054703"/>
    </source>
</evidence>
<feature type="domain" description="BIG2" evidence="2">
    <location>
        <begin position="602"/>
        <end position="686"/>
    </location>
</feature>
<proteinExistence type="predicted"/>
<dbReference type="SMART" id="SM00635">
    <property type="entry name" value="BID_2"/>
    <property type="match status" value="9"/>
</dbReference>
<dbReference type="Pfam" id="PF02368">
    <property type="entry name" value="Big_2"/>
    <property type="match status" value="6"/>
</dbReference>
<feature type="domain" description="BIG2" evidence="2">
    <location>
        <begin position="512"/>
        <end position="597"/>
    </location>
</feature>